<keyword evidence="4" id="KW-0249">Electron transport</keyword>
<keyword evidence="1" id="KW-0813">Transport</keyword>
<dbReference type="AlphaFoldDB" id="A0A1B1UC96"/>
<evidence type="ECO:0000256" key="4">
    <source>
        <dbReference type="ARBA" id="ARBA00022982"/>
    </source>
</evidence>
<dbReference type="PROSITE" id="PS51379">
    <property type="entry name" value="4FE4S_FER_2"/>
    <property type="match status" value="1"/>
</dbReference>
<dbReference type="KEGG" id="bic:LMTR13_09570"/>
<sequence>MALTIEIDHAKTRARAAAAASGQPVMPQAVKGRIRRIKWIILLLTLSVYYVTPFLRWDRGSNAPDQALLLDFANGRLYFFFVEIWPQDLYLVTGLLVLASTILILINALAGRLWCGFACPQTVWTDLFLLVERLIEGDRRQRLKNLGAPIDAKRTLQIVAKHSVWLLISLATGGTLIFYFTDAPELLRSFARGDVSANALGWIVVFAGTTYGLAGFAREQVCTFMCPWPRLQGAIWDPEAFTVNYRDYRGEQRMSAKKADELRLQGKPAGDCVDCNQCVVVCPIGIDIREGPNFACINCGLCVDACDGVMSKLGRPRGLIDYESWNNIERGRRAEPPISRLVRPKTVGLTAACLMLTATIVFSFMTKTNATLSVQHDRDPLAVRLSDGSVRNAYTVKLLNKSSVAHSYTLSVSGVDAQMAIVGNESLAPIEVPPDGSEAVRVTLTATNPREADVVFTARDESGTTVLSAKDRFIER</sequence>
<dbReference type="PANTHER" id="PTHR30176:SF3">
    <property type="entry name" value="FERREDOXIN-TYPE PROTEIN NAPH"/>
    <property type="match status" value="1"/>
</dbReference>
<evidence type="ECO:0000259" key="8">
    <source>
        <dbReference type="PROSITE" id="PS51379"/>
    </source>
</evidence>
<feature type="domain" description="4Fe-4S ferredoxin-type" evidence="8">
    <location>
        <begin position="262"/>
        <end position="291"/>
    </location>
</feature>
<keyword evidence="6" id="KW-0411">Iron-sulfur</keyword>
<keyword evidence="7" id="KW-1133">Transmembrane helix</keyword>
<dbReference type="NCBIfam" id="TIGR02745">
    <property type="entry name" value="ccoG_rdxA_fixG"/>
    <property type="match status" value="1"/>
</dbReference>
<evidence type="ECO:0000256" key="3">
    <source>
        <dbReference type="ARBA" id="ARBA00022723"/>
    </source>
</evidence>
<dbReference type="Proteomes" id="UP000092839">
    <property type="component" value="Chromosome"/>
</dbReference>
<evidence type="ECO:0000313" key="10">
    <source>
        <dbReference type="Proteomes" id="UP000092839"/>
    </source>
</evidence>
<evidence type="ECO:0000256" key="5">
    <source>
        <dbReference type="ARBA" id="ARBA00023004"/>
    </source>
</evidence>
<dbReference type="PANTHER" id="PTHR30176">
    <property type="entry name" value="FERREDOXIN-TYPE PROTEIN NAPH"/>
    <property type="match status" value="1"/>
</dbReference>
<keyword evidence="5" id="KW-0408">Iron</keyword>
<name>A0A1B1UC96_9BRAD</name>
<dbReference type="InterPro" id="IPR032879">
    <property type="entry name" value="FixG_C"/>
</dbReference>
<dbReference type="Gene3D" id="2.60.40.10">
    <property type="entry name" value="Immunoglobulins"/>
    <property type="match status" value="1"/>
</dbReference>
<gene>
    <name evidence="9" type="ORF">LMTR13_09570</name>
</gene>
<reference evidence="9 10" key="1">
    <citation type="submission" date="2016-07" db="EMBL/GenBank/DDBJ databases">
        <title>Complete genome sequence of Bradyrhizobium icense LMTR 13T, a potential inoculant strain isolated from lima bean (Phaseolus lunatus) in Peru.</title>
        <authorList>
            <person name="Ormeno-Orrillo E."/>
            <person name="Duran D."/>
            <person name="Rogel M.A."/>
            <person name="Rey L."/>
            <person name="Imperial J."/>
            <person name="Ruiz-Argueso T."/>
            <person name="Martinez-Romero E."/>
        </authorList>
    </citation>
    <scope>NUCLEOTIDE SEQUENCE [LARGE SCALE GENOMIC DNA]</scope>
    <source>
        <strain evidence="9 10">LMTR 13</strain>
    </source>
</reference>
<dbReference type="InterPro" id="IPR014116">
    <property type="entry name" value="Cyt_c_oxidase_cbb3_FixG"/>
</dbReference>
<dbReference type="STRING" id="1274631.LMTR13_09570"/>
<keyword evidence="7" id="KW-0472">Membrane</keyword>
<dbReference type="EMBL" id="CP016428">
    <property type="protein sequence ID" value="ANW00378.1"/>
    <property type="molecule type" value="Genomic_DNA"/>
</dbReference>
<dbReference type="OrthoDB" id="9811700at2"/>
<keyword evidence="10" id="KW-1185">Reference proteome</keyword>
<feature type="transmembrane region" description="Helical" evidence="7">
    <location>
        <begin position="163"/>
        <end position="180"/>
    </location>
</feature>
<dbReference type="InterPro" id="IPR013783">
    <property type="entry name" value="Ig-like_fold"/>
</dbReference>
<dbReference type="GO" id="GO:0046872">
    <property type="term" value="F:metal ion binding"/>
    <property type="evidence" value="ECO:0007669"/>
    <property type="project" value="UniProtKB-KW"/>
</dbReference>
<dbReference type="SUPFAM" id="SSF54862">
    <property type="entry name" value="4Fe-4S ferredoxins"/>
    <property type="match status" value="1"/>
</dbReference>
<dbReference type="Pfam" id="PF13746">
    <property type="entry name" value="Fer4_18"/>
    <property type="match status" value="1"/>
</dbReference>
<feature type="transmembrane region" description="Helical" evidence="7">
    <location>
        <begin position="89"/>
        <end position="110"/>
    </location>
</feature>
<evidence type="ECO:0000313" key="9">
    <source>
        <dbReference type="EMBL" id="ANW00378.1"/>
    </source>
</evidence>
<proteinExistence type="predicted"/>
<accession>A0A1B1UC96</accession>
<protein>
    <submittedName>
        <fullName evidence="9">Cytochrome c oxidase accessory protein CcoG</fullName>
    </submittedName>
</protein>
<dbReference type="GO" id="GO:0051539">
    <property type="term" value="F:4 iron, 4 sulfur cluster binding"/>
    <property type="evidence" value="ECO:0007669"/>
    <property type="project" value="UniProtKB-KW"/>
</dbReference>
<dbReference type="InterPro" id="IPR017896">
    <property type="entry name" value="4Fe4S_Fe-S-bd"/>
</dbReference>
<keyword evidence="2" id="KW-0004">4Fe-4S</keyword>
<dbReference type="InterPro" id="IPR017900">
    <property type="entry name" value="4Fe4S_Fe_S_CS"/>
</dbReference>
<feature type="transmembrane region" description="Helical" evidence="7">
    <location>
        <begin position="347"/>
        <end position="365"/>
    </location>
</feature>
<organism evidence="9 10">
    <name type="scientific">Bradyrhizobium icense</name>
    <dbReference type="NCBI Taxonomy" id="1274631"/>
    <lineage>
        <taxon>Bacteria</taxon>
        <taxon>Pseudomonadati</taxon>
        <taxon>Pseudomonadota</taxon>
        <taxon>Alphaproteobacteria</taxon>
        <taxon>Hyphomicrobiales</taxon>
        <taxon>Nitrobacteraceae</taxon>
        <taxon>Bradyrhizobium</taxon>
    </lineage>
</organism>
<keyword evidence="3" id="KW-0479">Metal-binding</keyword>
<dbReference type="GO" id="GO:0005886">
    <property type="term" value="C:plasma membrane"/>
    <property type="evidence" value="ECO:0007669"/>
    <property type="project" value="TreeGrafter"/>
</dbReference>
<dbReference type="PROSITE" id="PS00198">
    <property type="entry name" value="4FE4S_FER_1"/>
    <property type="match status" value="1"/>
</dbReference>
<dbReference type="RefSeq" id="WP_065727657.1">
    <property type="nucleotide sequence ID" value="NZ_CP016428.1"/>
</dbReference>
<evidence type="ECO:0000256" key="2">
    <source>
        <dbReference type="ARBA" id="ARBA00022485"/>
    </source>
</evidence>
<evidence type="ECO:0000256" key="6">
    <source>
        <dbReference type="ARBA" id="ARBA00023014"/>
    </source>
</evidence>
<evidence type="ECO:0000256" key="1">
    <source>
        <dbReference type="ARBA" id="ARBA00022448"/>
    </source>
</evidence>
<dbReference type="Pfam" id="PF12801">
    <property type="entry name" value="Fer4_5"/>
    <property type="match status" value="1"/>
</dbReference>
<dbReference type="Pfam" id="PF11614">
    <property type="entry name" value="FixG_C"/>
    <property type="match status" value="1"/>
</dbReference>
<keyword evidence="7" id="KW-0812">Transmembrane</keyword>
<feature type="transmembrane region" description="Helical" evidence="7">
    <location>
        <begin position="200"/>
        <end position="217"/>
    </location>
</feature>
<feature type="transmembrane region" description="Helical" evidence="7">
    <location>
        <begin position="37"/>
        <end position="55"/>
    </location>
</feature>
<evidence type="ECO:0000256" key="7">
    <source>
        <dbReference type="SAM" id="Phobius"/>
    </source>
</evidence>
<dbReference type="InterPro" id="IPR051684">
    <property type="entry name" value="Electron_Trans/Redox"/>
</dbReference>